<dbReference type="KEGG" id="laq:GLA29479_2573"/>
<dbReference type="InterPro" id="IPR011008">
    <property type="entry name" value="Dimeric_a/b-barrel"/>
</dbReference>
<feature type="domain" description="NIPSNAP" evidence="1">
    <location>
        <begin position="17"/>
        <end position="118"/>
    </location>
</feature>
<sequence length="124" mass="14945">MAQASDTPAATAAPVQQLRIYEIFEDTKPHFHARFRDHALRIMRRYDFRIVAMWETKTAQRTEFAYLLEWPDETTMKDRWSKFMADEEWSEIKRQTRVHGRMVGEIQDRTLRVVPYSPQQRLLD</sequence>
<evidence type="ECO:0000313" key="2">
    <source>
        <dbReference type="EMBL" id="ALN82632.1"/>
    </source>
</evidence>
<dbReference type="SUPFAM" id="SSF54909">
    <property type="entry name" value="Dimeric alpha+beta barrel"/>
    <property type="match status" value="1"/>
</dbReference>
<dbReference type="PATRIC" id="fig|84531.7.peg.2518"/>
<dbReference type="KEGG" id="lab:LA76x_4524"/>
<keyword evidence="3" id="KW-1185">Reference proteome</keyword>
<name>A0A0S2DYS6_LYSAN</name>
<gene>
    <name evidence="2" type="ORF">LA76x_4524</name>
</gene>
<dbReference type="Proteomes" id="UP000060787">
    <property type="component" value="Chromosome"/>
</dbReference>
<protein>
    <submittedName>
        <fullName evidence="2">NIPSNAP family protein</fullName>
    </submittedName>
</protein>
<proteinExistence type="predicted"/>
<dbReference type="AlphaFoldDB" id="A0A0S2DYS6"/>
<dbReference type="Pfam" id="PF07978">
    <property type="entry name" value="NIPSNAP"/>
    <property type="match status" value="1"/>
</dbReference>
<dbReference type="InterPro" id="IPR012577">
    <property type="entry name" value="NIPSNAP"/>
</dbReference>
<dbReference type="EMBL" id="CP011129">
    <property type="protein sequence ID" value="ALN82632.1"/>
    <property type="molecule type" value="Genomic_DNA"/>
</dbReference>
<evidence type="ECO:0000313" key="3">
    <source>
        <dbReference type="Proteomes" id="UP000060787"/>
    </source>
</evidence>
<accession>A0A0S2DYS6</accession>
<organism evidence="2 3">
    <name type="scientific">Lysobacter antibioticus</name>
    <dbReference type="NCBI Taxonomy" id="84531"/>
    <lineage>
        <taxon>Bacteria</taxon>
        <taxon>Pseudomonadati</taxon>
        <taxon>Pseudomonadota</taxon>
        <taxon>Gammaproteobacteria</taxon>
        <taxon>Lysobacterales</taxon>
        <taxon>Lysobacteraceae</taxon>
        <taxon>Lysobacter</taxon>
    </lineage>
</organism>
<reference evidence="2 3" key="1">
    <citation type="journal article" date="2015" name="BMC Genomics">
        <title>Comparative genomics and metabolic profiling of the genus Lysobacter.</title>
        <authorList>
            <person name="de Bruijn I."/>
            <person name="Cheng X."/>
            <person name="de Jager V."/>
            <person name="Exposito R.G."/>
            <person name="Watrous J."/>
            <person name="Patel N."/>
            <person name="Postma J."/>
            <person name="Dorrestein P.C."/>
            <person name="Kobayashi D."/>
            <person name="Raaijmakers J.M."/>
        </authorList>
    </citation>
    <scope>NUCLEOTIDE SEQUENCE [LARGE SCALE GENOMIC DNA]</scope>
    <source>
        <strain evidence="2 3">76</strain>
    </source>
</reference>
<evidence type="ECO:0000259" key="1">
    <source>
        <dbReference type="Pfam" id="PF07978"/>
    </source>
</evidence>
<dbReference type="Gene3D" id="3.30.70.100">
    <property type="match status" value="1"/>
</dbReference>